<keyword evidence="5" id="KW-0539">Nucleus</keyword>
<dbReference type="Gene3D" id="3.10.20.90">
    <property type="entry name" value="Phosphatidylinositol 3-kinase Catalytic Subunit, Chain A, domain 1"/>
    <property type="match status" value="1"/>
</dbReference>
<organism evidence="10 11">
    <name type="scientific">Haplochromis burtoni</name>
    <name type="common">Burton's mouthbrooder</name>
    <name type="synonym">Chromis burtoni</name>
    <dbReference type="NCBI Taxonomy" id="8153"/>
    <lineage>
        <taxon>Eukaryota</taxon>
        <taxon>Metazoa</taxon>
        <taxon>Chordata</taxon>
        <taxon>Craniata</taxon>
        <taxon>Vertebrata</taxon>
        <taxon>Euteleostomi</taxon>
        <taxon>Actinopterygii</taxon>
        <taxon>Neopterygii</taxon>
        <taxon>Teleostei</taxon>
        <taxon>Neoteleostei</taxon>
        <taxon>Acanthomorphata</taxon>
        <taxon>Ovalentaria</taxon>
        <taxon>Cichlomorphae</taxon>
        <taxon>Cichliformes</taxon>
        <taxon>Cichlidae</taxon>
        <taxon>African cichlids</taxon>
        <taxon>Pseudocrenilabrinae</taxon>
        <taxon>Haplochromini</taxon>
        <taxon>Haplochromis</taxon>
    </lineage>
</organism>
<reference evidence="10" key="2">
    <citation type="submission" date="2025-09" db="UniProtKB">
        <authorList>
            <consortium name="Ensembl"/>
        </authorList>
    </citation>
    <scope>IDENTIFICATION</scope>
</reference>
<keyword evidence="4 6" id="KW-0040">ANK repeat</keyword>
<feature type="repeat" description="ANK" evidence="6">
    <location>
        <begin position="852"/>
        <end position="884"/>
    </location>
</feature>
<feature type="region of interest" description="Disordered" evidence="8">
    <location>
        <begin position="662"/>
        <end position="684"/>
    </location>
</feature>
<evidence type="ECO:0000313" key="11">
    <source>
        <dbReference type="Proteomes" id="UP000264840"/>
    </source>
</evidence>
<keyword evidence="11" id="KW-1185">Reference proteome</keyword>
<dbReference type="Pfam" id="PF21712">
    <property type="entry name" value="RASSF8-10_RA"/>
    <property type="match status" value="1"/>
</dbReference>
<feature type="compositionally biased region" description="Basic and acidic residues" evidence="8">
    <location>
        <begin position="662"/>
        <end position="675"/>
    </location>
</feature>
<dbReference type="OMA" id="FTEGDCM"/>
<dbReference type="Pfam" id="PF12796">
    <property type="entry name" value="Ank_2"/>
    <property type="match status" value="1"/>
</dbReference>
<dbReference type="GO" id="GO:0005737">
    <property type="term" value="C:cytoplasm"/>
    <property type="evidence" value="ECO:0007669"/>
    <property type="project" value="Ensembl"/>
</dbReference>
<dbReference type="Proteomes" id="UP000264840">
    <property type="component" value="Unplaced"/>
</dbReference>
<dbReference type="InterPro" id="IPR048945">
    <property type="entry name" value="RASSF8/10_RA"/>
</dbReference>
<dbReference type="GO" id="GO:0042981">
    <property type="term" value="P:regulation of apoptotic process"/>
    <property type="evidence" value="ECO:0007669"/>
    <property type="project" value="InterPro"/>
</dbReference>
<dbReference type="GO" id="GO:0005634">
    <property type="term" value="C:nucleus"/>
    <property type="evidence" value="ECO:0007669"/>
    <property type="project" value="UniProtKB-SubCell"/>
</dbReference>
<feature type="repeat" description="ANK" evidence="6">
    <location>
        <begin position="819"/>
        <end position="851"/>
    </location>
</feature>
<dbReference type="InterPro" id="IPR002110">
    <property type="entry name" value="Ankyrin_rpt"/>
</dbReference>
<evidence type="ECO:0000256" key="5">
    <source>
        <dbReference type="ARBA" id="ARBA00023242"/>
    </source>
</evidence>
<dbReference type="PROSITE" id="PS50088">
    <property type="entry name" value="ANK_REPEAT"/>
    <property type="match status" value="2"/>
</dbReference>
<feature type="domain" description="Ras association" evidence="9">
    <location>
        <begin position="1"/>
        <end position="79"/>
    </location>
</feature>
<dbReference type="STRING" id="8153.ENSHBUP00000026330"/>
<dbReference type="InterPro" id="IPR047163">
    <property type="entry name" value="ASPP1/2"/>
</dbReference>
<evidence type="ECO:0000313" key="10">
    <source>
        <dbReference type="Ensembl" id="ENSHBUP00000026330.1"/>
    </source>
</evidence>
<dbReference type="GO" id="GO:0043009">
    <property type="term" value="P:chordate embryonic development"/>
    <property type="evidence" value="ECO:0007669"/>
    <property type="project" value="Ensembl"/>
</dbReference>
<dbReference type="GO" id="GO:0003341">
    <property type="term" value="P:cilium movement"/>
    <property type="evidence" value="ECO:0007669"/>
    <property type="project" value="Ensembl"/>
</dbReference>
<dbReference type="GO" id="GO:0006915">
    <property type="term" value="P:apoptotic process"/>
    <property type="evidence" value="ECO:0007669"/>
    <property type="project" value="UniProtKB-KW"/>
</dbReference>
<dbReference type="PROSITE" id="PS50297">
    <property type="entry name" value="ANK_REP_REGION"/>
    <property type="match status" value="2"/>
</dbReference>
<dbReference type="AlphaFoldDB" id="A0A3Q2WLK8"/>
<feature type="compositionally biased region" description="Polar residues" evidence="8">
    <location>
        <begin position="436"/>
        <end position="449"/>
    </location>
</feature>
<dbReference type="Ensembl" id="ENSHBUT00000003641.1">
    <property type="protein sequence ID" value="ENSHBUP00000026330.1"/>
    <property type="gene ID" value="ENSHBUG00000008960.1"/>
</dbReference>
<dbReference type="InterPro" id="IPR036770">
    <property type="entry name" value="Ankyrin_rpt-contain_sf"/>
</dbReference>
<evidence type="ECO:0000256" key="8">
    <source>
        <dbReference type="SAM" id="MobiDB-lite"/>
    </source>
</evidence>
<keyword evidence="2" id="KW-0053">Apoptosis</keyword>
<dbReference type="Gene3D" id="1.25.40.20">
    <property type="entry name" value="Ankyrin repeat-containing domain"/>
    <property type="match status" value="1"/>
</dbReference>
<feature type="region of interest" description="Disordered" evidence="8">
    <location>
        <begin position="436"/>
        <end position="456"/>
    </location>
</feature>
<dbReference type="GO" id="GO:0002039">
    <property type="term" value="F:p53 binding"/>
    <property type="evidence" value="ECO:0007669"/>
    <property type="project" value="InterPro"/>
</dbReference>
<keyword evidence="7" id="KW-0175">Coiled coil</keyword>
<evidence type="ECO:0000256" key="6">
    <source>
        <dbReference type="PROSITE-ProRule" id="PRU00023"/>
    </source>
</evidence>
<evidence type="ECO:0000256" key="4">
    <source>
        <dbReference type="ARBA" id="ARBA00023043"/>
    </source>
</evidence>
<dbReference type="GeneTree" id="ENSGT00940000153463"/>
<dbReference type="PANTHER" id="PTHR24131:SF16">
    <property type="entry name" value="TUMOR PROTEIN P53 BINDING PROTEIN, 2 ISOFORM X1"/>
    <property type="match status" value="1"/>
</dbReference>
<name>A0A3Q2WLK8_HAPBU</name>
<dbReference type="SUPFAM" id="SSF54236">
    <property type="entry name" value="Ubiquitin-like"/>
    <property type="match status" value="1"/>
</dbReference>
<dbReference type="PANTHER" id="PTHR24131">
    <property type="entry name" value="APOPTOSIS-STIMULATING OF P53 PROTEIN"/>
    <property type="match status" value="1"/>
</dbReference>
<keyword evidence="3" id="KW-0677">Repeat</keyword>
<evidence type="ECO:0000259" key="9">
    <source>
        <dbReference type="Pfam" id="PF21712"/>
    </source>
</evidence>
<proteinExistence type="predicted"/>
<feature type="coiled-coil region" evidence="7">
    <location>
        <begin position="102"/>
        <end position="196"/>
    </location>
</feature>
<sequence>MFLTVYLSNNNQHFSEVPITPETLCRDVVELCKEPGESDCYLAEILRGSERVVGEGEQMLEVLQRSGQQRGEVRYLLRHQRAPGRESAPCLDMTLNELHDLATRQQQQISAQQQLLASKEQQLRFLKLQDHQQQQQEASEQERLWQLRENAHNQEAKLRREIEQMTSLFHQKQTELLVAVARVEELSNQLEGLRSNSLEPSLPLLPHHHNMSSTAELECLYKELQLRNKLNQDHSGRLQQQRDSLNKRNLEVAAMDRRLVELRERLYRKKYQQNMGSRVAAVGPYIQSSSTSSSQGPPVPVRQEILVKPAYPDGTVTLPMADSSLKPPPRPVKPASGTCFRDVRNIFFYVLSLYSGSDIPPPIPSRSNRSTENLLRDNQVSVGFHLLTAPPPVPSKPKPFRSSGLSAFSKAPYNTGTFPGKGKPVGAPLRAPGILSSHSNTLPLPNKQESPPAAAVRPYTPELSDCPPPVLQKPQTLAASSIYSMSNRACCEKRLVNPCIFFPFLVYGKPVLPASSRQQSISSENHSFNSEFCAPDGSEADNSCPGNTEGIGGETAEHSIPRPLSPTKLLPFISNSHRNPSDADLDNLRRRLQHAPRPLKKRNSITEPEGPAGPNIQKLLYQKTTLAAMETIPMETANSAGIHIQPTVHEDGMGGIDGAARVQDESETDLKEPLPEKSLTPPPLPPCSPISDPTSCHCMLSPLEDKDKEKEKCPSTFAHQEPFLEEFPPYPPPPYPSCGELEEGDDTVPLQPPEVAGQVTVLPGKKSILHKAGKERANHNLRVKFNPLALLLDSSLEGEYDLVQRVIYDVDDPSMPNDEGITALHNAVCAGHTEIVKFLVQFGVNVNAADSDGWTPLHCAASCNNVQVCKFLVESGAAVFATTYSDMQTAADKCEEMEDGYAQCSQFLYGETKPVNILTKGVQGDKPHSS</sequence>
<evidence type="ECO:0000256" key="3">
    <source>
        <dbReference type="ARBA" id="ARBA00022737"/>
    </source>
</evidence>
<dbReference type="InterPro" id="IPR029071">
    <property type="entry name" value="Ubiquitin-like_domsf"/>
</dbReference>
<reference evidence="10" key="1">
    <citation type="submission" date="2025-08" db="UniProtKB">
        <authorList>
            <consortium name="Ensembl"/>
        </authorList>
    </citation>
    <scope>IDENTIFICATION</scope>
</reference>
<comment type="subcellular location">
    <subcellularLocation>
        <location evidence="1">Nucleus</location>
    </subcellularLocation>
</comment>
<evidence type="ECO:0000256" key="7">
    <source>
        <dbReference type="SAM" id="Coils"/>
    </source>
</evidence>
<protein>
    <submittedName>
        <fullName evidence="10">Tumor protein p53 binding protein, 2b</fullName>
    </submittedName>
</protein>
<feature type="region of interest" description="Disordered" evidence="8">
    <location>
        <begin position="536"/>
        <end position="615"/>
    </location>
</feature>
<accession>A0A3Q2WLK8</accession>
<dbReference type="SMART" id="SM00248">
    <property type="entry name" value="ANK"/>
    <property type="match status" value="2"/>
</dbReference>
<evidence type="ECO:0000256" key="1">
    <source>
        <dbReference type="ARBA" id="ARBA00004123"/>
    </source>
</evidence>
<evidence type="ECO:0000256" key="2">
    <source>
        <dbReference type="ARBA" id="ARBA00022703"/>
    </source>
</evidence>
<dbReference type="GO" id="GO:0051898">
    <property type="term" value="P:negative regulation of phosphatidylinositol 3-kinase/protein kinase B signal transduction"/>
    <property type="evidence" value="ECO:0007669"/>
    <property type="project" value="Ensembl"/>
</dbReference>
<dbReference type="SUPFAM" id="SSF48403">
    <property type="entry name" value="Ankyrin repeat"/>
    <property type="match status" value="1"/>
</dbReference>
<feature type="compositionally biased region" description="Basic residues" evidence="8">
    <location>
        <begin position="590"/>
        <end position="603"/>
    </location>
</feature>